<reference evidence="2 3" key="1">
    <citation type="submission" date="2022-03" db="EMBL/GenBank/DDBJ databases">
        <authorList>
            <person name="Macdonald S."/>
            <person name="Ahmed S."/>
            <person name="Newling K."/>
        </authorList>
    </citation>
    <scope>NUCLEOTIDE SEQUENCE [LARGE SCALE GENOMIC DNA]</scope>
</reference>
<evidence type="ECO:0008006" key="4">
    <source>
        <dbReference type="Google" id="ProtNLM"/>
    </source>
</evidence>
<dbReference type="EMBL" id="CAKOAT010625154">
    <property type="protein sequence ID" value="CAH8384476.1"/>
    <property type="molecule type" value="Genomic_DNA"/>
</dbReference>
<keyword evidence="3" id="KW-1185">Reference proteome</keyword>
<dbReference type="InterPro" id="IPR024768">
    <property type="entry name" value="Marf1"/>
</dbReference>
<gene>
    <name evidence="2" type="ORF">ERUC_LOCUS36959</name>
</gene>
<name>A0ABC8LLS3_ERUVS</name>
<dbReference type="AlphaFoldDB" id="A0ABC8LLS3"/>
<protein>
    <recommendedName>
        <fullName evidence="4">NYN domain-containing protein</fullName>
    </recommendedName>
</protein>
<sequence length="501" mass="57682">MGEDETVDFESLKQTFVFWNIDDYPIPVDGSVDLSPVFDDMSKALDVMGFRDGYMDVTLYSEQVSCDKKESELFNHWLIECKSYAAGVFEVPDITLRMIRFASMLGPGPINFLVIAKPKRELHRVLQCLKSRRHNVVLVEPPPDVESYLFTVETLLNNARLLGGGKPRYKARHSHRTYQYDLDVEKDQVVTKEDVSKTVDFSERIPTVKGVRTAVFWDAVDCPFPLGSTPDEIYHSISTALVAREFDDNITIWAYLDDDDKRLLGDKTWLSRIHFLPGGDERRARMLNDIYLWERDSPQVDMSYEASLFIFSDQFEDAAYYTDMLKKLGVLYDLFVATPKGYASRIGSSSQTLDINNPESPEWPGLLMDKGAYFFNDETSHVSQEPSSLTLLEADDATAEEEEEEEERPEMLSDMEDYRDEEEMLVDTLPLEPRTDHDAMNLPGWPGWESFDAKHDNFDDMYRWDPITMMYKLKILFTIEEEEEAKAEADAAAKEETRGKL</sequence>
<organism evidence="2 3">
    <name type="scientific">Eruca vesicaria subsp. sativa</name>
    <name type="common">Garden rocket</name>
    <name type="synonym">Eruca sativa</name>
    <dbReference type="NCBI Taxonomy" id="29727"/>
    <lineage>
        <taxon>Eukaryota</taxon>
        <taxon>Viridiplantae</taxon>
        <taxon>Streptophyta</taxon>
        <taxon>Embryophyta</taxon>
        <taxon>Tracheophyta</taxon>
        <taxon>Spermatophyta</taxon>
        <taxon>Magnoliopsida</taxon>
        <taxon>eudicotyledons</taxon>
        <taxon>Gunneridae</taxon>
        <taxon>Pentapetalae</taxon>
        <taxon>rosids</taxon>
        <taxon>malvids</taxon>
        <taxon>Brassicales</taxon>
        <taxon>Brassicaceae</taxon>
        <taxon>Brassiceae</taxon>
        <taxon>Eruca</taxon>
    </lineage>
</organism>
<accession>A0ABC8LLS3</accession>
<dbReference type="PANTHER" id="PTHR14379:SF27">
    <property type="entry name" value="NYN DOMAIN-CONTAINING PROTEIN"/>
    <property type="match status" value="1"/>
</dbReference>
<proteinExistence type="predicted"/>
<feature type="region of interest" description="Disordered" evidence="1">
    <location>
        <begin position="380"/>
        <end position="413"/>
    </location>
</feature>
<evidence type="ECO:0000313" key="2">
    <source>
        <dbReference type="EMBL" id="CAH8384476.1"/>
    </source>
</evidence>
<comment type="caution">
    <text evidence="2">The sequence shown here is derived from an EMBL/GenBank/DDBJ whole genome shotgun (WGS) entry which is preliminary data.</text>
</comment>
<dbReference type="PANTHER" id="PTHR14379">
    <property type="entry name" value="LIMKAIN B LKAP"/>
    <property type="match status" value="1"/>
</dbReference>
<evidence type="ECO:0000313" key="3">
    <source>
        <dbReference type="Proteomes" id="UP001642260"/>
    </source>
</evidence>
<dbReference type="Proteomes" id="UP001642260">
    <property type="component" value="Unassembled WGS sequence"/>
</dbReference>
<feature type="compositionally biased region" description="Acidic residues" evidence="1">
    <location>
        <begin position="393"/>
        <end position="413"/>
    </location>
</feature>
<evidence type="ECO:0000256" key="1">
    <source>
        <dbReference type="SAM" id="MobiDB-lite"/>
    </source>
</evidence>